<feature type="transmembrane region" description="Helical" evidence="3">
    <location>
        <begin position="45"/>
        <end position="71"/>
    </location>
</feature>
<keyword evidence="2" id="KW-0813">Transport</keyword>
<dbReference type="PANTHER" id="PTHR34295">
    <property type="entry name" value="BIOTIN TRANSPORTER BIOY"/>
    <property type="match status" value="1"/>
</dbReference>
<dbReference type="BioCyc" id="EBAC796937-HMP:GMGH-1704-MONOMER"/>
<feature type="transmembrane region" description="Helical" evidence="3">
    <location>
        <begin position="121"/>
        <end position="141"/>
    </location>
</feature>
<dbReference type="InterPro" id="IPR003784">
    <property type="entry name" value="BioY"/>
</dbReference>
<dbReference type="PIRSF" id="PIRSF016661">
    <property type="entry name" value="BioY"/>
    <property type="match status" value="1"/>
</dbReference>
<dbReference type="GO" id="GO:0015225">
    <property type="term" value="F:biotin transmembrane transporter activity"/>
    <property type="evidence" value="ECO:0007669"/>
    <property type="project" value="UniProtKB-UniRule"/>
</dbReference>
<name>G9WZU5_9FIRM</name>
<dbReference type="Proteomes" id="UP000006437">
    <property type="component" value="Unassembled WGS sequence"/>
</dbReference>
<keyword evidence="2 3" id="KW-0472">Membrane</keyword>
<comment type="similarity">
    <text evidence="1 2">Belongs to the BioY family.</text>
</comment>
<reference evidence="4 5" key="1">
    <citation type="submission" date="2011-08" db="EMBL/GenBank/DDBJ databases">
        <title>The Genome Sequence of Eubacteriaceae bacterium ACC19a.</title>
        <authorList>
            <consortium name="The Broad Institute Genome Sequencing Platform"/>
            <person name="Earl A."/>
            <person name="Ward D."/>
            <person name="Feldgarden M."/>
            <person name="Gevers D."/>
            <person name="Sizova M."/>
            <person name="Hazen A."/>
            <person name="Epstein S."/>
            <person name="Young S.K."/>
            <person name="Zeng Q."/>
            <person name="Gargeya S."/>
            <person name="Fitzgerald M."/>
            <person name="Haas B."/>
            <person name="Abouelleil A."/>
            <person name="Alvarado L."/>
            <person name="Arachchi H.M."/>
            <person name="Berlin A."/>
            <person name="Brown A."/>
            <person name="Chapman S.B."/>
            <person name="Chen Z."/>
            <person name="Dunbar C."/>
            <person name="Freedman E."/>
            <person name="Gearin G."/>
            <person name="Gellesch M."/>
            <person name="Goldberg J."/>
            <person name="Griggs A."/>
            <person name="Gujja S."/>
            <person name="Heiman D."/>
            <person name="Howarth C."/>
            <person name="Larson L."/>
            <person name="Lui A."/>
            <person name="MacDonald P.J.P."/>
            <person name="Montmayeur A."/>
            <person name="Murphy C."/>
            <person name="Neiman D."/>
            <person name="Pearson M."/>
            <person name="Priest M."/>
            <person name="Roberts A."/>
            <person name="Saif S."/>
            <person name="Shea T."/>
            <person name="Shenoy N."/>
            <person name="Sisk P."/>
            <person name="Stolte C."/>
            <person name="Sykes S."/>
            <person name="Wortman J."/>
            <person name="Nusbaum C."/>
            <person name="Birren B."/>
        </authorList>
    </citation>
    <scope>NUCLEOTIDE SEQUENCE [LARGE SCALE GENOMIC DNA]</scope>
    <source>
        <strain evidence="4 5">ACC19a</strain>
    </source>
</reference>
<evidence type="ECO:0000256" key="3">
    <source>
        <dbReference type="SAM" id="Phobius"/>
    </source>
</evidence>
<comment type="caution">
    <text evidence="4">The sequence shown here is derived from an EMBL/GenBank/DDBJ whole genome shotgun (WGS) entry which is preliminary data.</text>
</comment>
<organism evidence="4 5">
    <name type="scientific">Peptoanaerobacter stomatis</name>
    <dbReference type="NCBI Taxonomy" id="796937"/>
    <lineage>
        <taxon>Bacteria</taxon>
        <taxon>Bacillati</taxon>
        <taxon>Bacillota</taxon>
        <taxon>Clostridia</taxon>
        <taxon>Peptostreptococcales</taxon>
        <taxon>Filifactoraceae</taxon>
        <taxon>Peptoanaerobacter</taxon>
    </lineage>
</organism>
<feature type="transmembrane region" description="Helical" evidence="3">
    <location>
        <begin position="153"/>
        <end position="174"/>
    </location>
</feature>
<dbReference type="PANTHER" id="PTHR34295:SF1">
    <property type="entry name" value="BIOTIN TRANSPORTER BIOY"/>
    <property type="match status" value="1"/>
</dbReference>
<gene>
    <name evidence="4" type="ORF">HMPREF9629_01696</name>
</gene>
<keyword evidence="2" id="KW-1003">Cell membrane</keyword>
<keyword evidence="3" id="KW-0812">Transmembrane</keyword>
<dbReference type="HOGENOM" id="CLU_077931_3_1_9"/>
<evidence type="ECO:0000313" key="5">
    <source>
        <dbReference type="Proteomes" id="UP000006437"/>
    </source>
</evidence>
<protein>
    <recommendedName>
        <fullName evidence="2">Biotin transporter</fullName>
    </recommendedName>
</protein>
<comment type="subcellular location">
    <subcellularLocation>
        <location evidence="2">Cell membrane</location>
        <topology evidence="2">Multi-pass membrane protein</topology>
    </subcellularLocation>
</comment>
<proteinExistence type="inferred from homology"/>
<sequence>MQETKNISKKKFDTKAVVMCSLFSALVCVGAFIKVPLPPVPFTMQWFFVAMAGLVLGSNLGFTSVAVYLVLGLMGLPVFTQGGGISYIFKPTFGYLVGFAIAAFVIGKLSENKEKNFKNYFIANMIGLVIVYTLGFIHLYFVSTVIAGKTVALFNLLKGAVIIFIPTDTLSAILSAKVASRLPKIN</sequence>
<dbReference type="PATRIC" id="fig|796937.3.peg.890"/>
<dbReference type="RefSeq" id="WP_009525925.1">
    <property type="nucleotide sequence ID" value="NZ_JH414558.1"/>
</dbReference>
<evidence type="ECO:0000313" key="4">
    <source>
        <dbReference type="EMBL" id="EHL15725.1"/>
    </source>
</evidence>
<feature type="transmembrane region" description="Helical" evidence="3">
    <location>
        <begin position="92"/>
        <end position="109"/>
    </location>
</feature>
<accession>G9WZU5</accession>
<evidence type="ECO:0000256" key="1">
    <source>
        <dbReference type="ARBA" id="ARBA00010692"/>
    </source>
</evidence>
<keyword evidence="3" id="KW-1133">Transmembrane helix</keyword>
<evidence type="ECO:0000256" key="2">
    <source>
        <dbReference type="PIRNR" id="PIRNR016661"/>
    </source>
</evidence>
<feature type="transmembrane region" description="Helical" evidence="3">
    <location>
        <begin position="12"/>
        <end position="33"/>
    </location>
</feature>
<dbReference type="AlphaFoldDB" id="G9WZU5"/>
<dbReference type="EMBL" id="AFZE01000009">
    <property type="protein sequence ID" value="EHL15725.1"/>
    <property type="molecule type" value="Genomic_DNA"/>
</dbReference>
<dbReference type="Pfam" id="PF02632">
    <property type="entry name" value="BioY"/>
    <property type="match status" value="1"/>
</dbReference>
<dbReference type="GO" id="GO:0005886">
    <property type="term" value="C:plasma membrane"/>
    <property type="evidence" value="ECO:0007669"/>
    <property type="project" value="UniProtKB-SubCell"/>
</dbReference>
<dbReference type="Gene3D" id="1.10.1760.20">
    <property type="match status" value="1"/>
</dbReference>